<feature type="binding site" evidence="16">
    <location>
        <position position="166"/>
    </location>
    <ligand>
        <name>NADP(+)</name>
        <dbReference type="ChEBI" id="CHEBI:58349"/>
    </ligand>
</feature>
<dbReference type="NCBIfam" id="TIGR00326">
    <property type="entry name" value="eubact_ribD"/>
    <property type="match status" value="1"/>
</dbReference>
<feature type="binding site" evidence="16">
    <location>
        <begin position="289"/>
        <end position="295"/>
    </location>
    <ligand>
        <name>NADP(+)</name>
        <dbReference type="ChEBI" id="CHEBI:58349"/>
    </ligand>
</feature>
<dbReference type="InterPro" id="IPR016193">
    <property type="entry name" value="Cytidine_deaminase-like"/>
</dbReference>
<evidence type="ECO:0000256" key="8">
    <source>
        <dbReference type="ARBA" id="ARBA00022833"/>
    </source>
</evidence>
<comment type="pathway">
    <text evidence="3 14">Cofactor biosynthesis; riboflavin biosynthesis; 5-amino-6-(D-ribitylamino)uracil from GTP: step 3/4.</text>
</comment>
<dbReference type="EC" id="3.5.4.26" evidence="14"/>
<dbReference type="InterPro" id="IPR004794">
    <property type="entry name" value="Eubact_RibD"/>
</dbReference>
<evidence type="ECO:0000256" key="6">
    <source>
        <dbReference type="ARBA" id="ARBA00022619"/>
    </source>
</evidence>
<dbReference type="RefSeq" id="WP_188682654.1">
    <property type="nucleotide sequence ID" value="NZ_BMIS01000002.1"/>
</dbReference>
<feature type="binding site" evidence="16">
    <location>
        <position position="182"/>
    </location>
    <ligand>
        <name>NADP(+)</name>
        <dbReference type="ChEBI" id="CHEBI:58349"/>
    </ligand>
</feature>
<evidence type="ECO:0000256" key="5">
    <source>
        <dbReference type="ARBA" id="ARBA00007417"/>
    </source>
</evidence>
<keyword evidence="9 14" id="KW-0521">NADP</keyword>
<comment type="cofactor">
    <cofactor evidence="14 17">
        <name>Zn(2+)</name>
        <dbReference type="ChEBI" id="CHEBI:29105"/>
    </cofactor>
    <text evidence="14 17">Binds 1 zinc ion.</text>
</comment>
<feature type="binding site" evidence="17">
    <location>
        <position position="97"/>
    </location>
    <ligand>
        <name>Zn(2+)</name>
        <dbReference type="ChEBI" id="CHEBI:29105"/>
        <note>catalytic</note>
    </ligand>
</feature>
<organism evidence="19 20">
    <name type="scientific">Nesterenkonia cremea</name>
    <dbReference type="NCBI Taxonomy" id="1882340"/>
    <lineage>
        <taxon>Bacteria</taxon>
        <taxon>Bacillati</taxon>
        <taxon>Actinomycetota</taxon>
        <taxon>Actinomycetes</taxon>
        <taxon>Micrococcales</taxon>
        <taxon>Micrococcaceae</taxon>
        <taxon>Nesterenkonia</taxon>
    </lineage>
</organism>
<dbReference type="PANTHER" id="PTHR38011">
    <property type="entry name" value="DIHYDROFOLATE REDUCTASE FAMILY PROTEIN (AFU_ORTHOLOGUE AFUA_8G06820)"/>
    <property type="match status" value="1"/>
</dbReference>
<reference evidence="19" key="1">
    <citation type="journal article" date="2014" name="Int. J. Syst. Evol. Microbiol.">
        <title>Complete genome sequence of Corynebacterium casei LMG S-19264T (=DSM 44701T), isolated from a smear-ripened cheese.</title>
        <authorList>
            <consortium name="US DOE Joint Genome Institute (JGI-PGF)"/>
            <person name="Walter F."/>
            <person name="Albersmeier A."/>
            <person name="Kalinowski J."/>
            <person name="Ruckert C."/>
        </authorList>
    </citation>
    <scope>NUCLEOTIDE SEQUENCE</scope>
    <source>
        <strain evidence="19">CGMCC 1.15388</strain>
    </source>
</reference>
<dbReference type="InterPro" id="IPR002125">
    <property type="entry name" value="CMP_dCMP_dom"/>
</dbReference>
<dbReference type="GO" id="GO:0009231">
    <property type="term" value="P:riboflavin biosynthetic process"/>
    <property type="evidence" value="ECO:0007669"/>
    <property type="project" value="UniProtKB-KW"/>
</dbReference>
<evidence type="ECO:0000256" key="2">
    <source>
        <dbReference type="ARBA" id="ARBA00004882"/>
    </source>
</evidence>
<feature type="binding site" evidence="17">
    <location>
        <position position="59"/>
    </location>
    <ligand>
        <name>Zn(2+)</name>
        <dbReference type="ChEBI" id="CHEBI:29105"/>
        <note>catalytic</note>
    </ligand>
</feature>
<dbReference type="PROSITE" id="PS51747">
    <property type="entry name" value="CYT_DCMP_DEAMINASES_2"/>
    <property type="match status" value="1"/>
</dbReference>
<comment type="catalytic activity">
    <reaction evidence="12 14">
        <text>5-amino-6-(5-phospho-D-ribitylamino)uracil + NADP(+) = 5-amino-6-(5-phospho-D-ribosylamino)uracil + NADPH + H(+)</text>
        <dbReference type="Rhea" id="RHEA:17845"/>
        <dbReference type="ChEBI" id="CHEBI:15378"/>
        <dbReference type="ChEBI" id="CHEBI:57783"/>
        <dbReference type="ChEBI" id="CHEBI:58349"/>
        <dbReference type="ChEBI" id="CHEBI:58421"/>
        <dbReference type="ChEBI" id="CHEBI:58453"/>
        <dbReference type="EC" id="1.1.1.193"/>
    </reaction>
</comment>
<evidence type="ECO:0000256" key="3">
    <source>
        <dbReference type="ARBA" id="ARBA00004910"/>
    </source>
</evidence>
<dbReference type="SUPFAM" id="SSF53597">
    <property type="entry name" value="Dihydrofolate reductase-like"/>
    <property type="match status" value="1"/>
</dbReference>
<protein>
    <recommendedName>
        <fullName evidence="14">Riboflavin biosynthesis protein RibD</fullName>
    </recommendedName>
    <domain>
        <recommendedName>
            <fullName evidence="14">Diaminohydroxyphosphoribosylaminopyrimidine deaminase</fullName>
            <shortName evidence="14">DRAP deaminase</shortName>
            <ecNumber evidence="14">3.5.4.26</ecNumber>
        </recommendedName>
        <alternativeName>
            <fullName evidence="14">Riboflavin-specific deaminase</fullName>
        </alternativeName>
    </domain>
    <domain>
        <recommendedName>
            <fullName evidence="14">5-amino-6-(5-phosphoribosylamino)uracil reductase</fullName>
            <ecNumber evidence="14">1.1.1.193</ecNumber>
        </recommendedName>
        <alternativeName>
            <fullName evidence="14">HTP reductase</fullName>
        </alternativeName>
    </domain>
</protein>
<keyword evidence="10 14" id="KW-0560">Oxidoreductase</keyword>
<keyword evidence="14" id="KW-0378">Hydrolase</keyword>
<dbReference type="EC" id="1.1.1.193" evidence="14"/>
<dbReference type="Proteomes" id="UP000633136">
    <property type="component" value="Unassembled WGS sequence"/>
</dbReference>
<feature type="binding site" evidence="17">
    <location>
        <position position="88"/>
    </location>
    <ligand>
        <name>Zn(2+)</name>
        <dbReference type="ChEBI" id="CHEBI:29105"/>
        <note>catalytic</note>
    </ligand>
</feature>
<keyword evidence="8 14" id="KW-0862">Zinc</keyword>
<feature type="binding site" evidence="16">
    <location>
        <position position="216"/>
    </location>
    <ligand>
        <name>substrate</name>
    </ligand>
</feature>
<accession>A0A917APR1</accession>
<evidence type="ECO:0000256" key="15">
    <source>
        <dbReference type="PIRSR" id="PIRSR006769-1"/>
    </source>
</evidence>
<evidence type="ECO:0000256" key="4">
    <source>
        <dbReference type="ARBA" id="ARBA00005259"/>
    </source>
</evidence>
<keyword evidence="20" id="KW-1185">Reference proteome</keyword>
<keyword evidence="6 14" id="KW-0686">Riboflavin biosynthesis</keyword>
<dbReference type="PIRSF" id="PIRSF006769">
    <property type="entry name" value="RibD"/>
    <property type="match status" value="1"/>
</dbReference>
<evidence type="ECO:0000256" key="14">
    <source>
        <dbReference type="PIRNR" id="PIRNR006769"/>
    </source>
</evidence>
<dbReference type="PROSITE" id="PS00903">
    <property type="entry name" value="CYT_DCMP_DEAMINASES_1"/>
    <property type="match status" value="1"/>
</dbReference>
<feature type="binding site" evidence="16">
    <location>
        <position position="208"/>
    </location>
    <ligand>
        <name>NADP(+)</name>
        <dbReference type="ChEBI" id="CHEBI:58349"/>
    </ligand>
</feature>
<dbReference type="CDD" id="cd01284">
    <property type="entry name" value="Riboflavin_deaminase-reductase"/>
    <property type="match status" value="1"/>
</dbReference>
<feature type="binding site" evidence="16">
    <location>
        <position position="212"/>
    </location>
    <ligand>
        <name>NADP(+)</name>
        <dbReference type="ChEBI" id="CHEBI:58349"/>
    </ligand>
</feature>
<sequence length="370" mass="39448">MSTAQPTQQNHVYETHMRRALQEALRGARGANPLVGAVLVSADGEILAVGHHRGAGSLHAERDALNQLEARQDLDLTSATLYSTLEPCRHQGRQPACTEAVLDAGVGRLVYGAADTTEAAGGGGRRLAEAGVEVTGGVLAEDCERLNHRWSLAQEQGRPFVTVHLAQSLDAKIAASDGTSQWITSATSRAHSHRVRQRVDAILVGTNTVLVDDPRLTARDGQGNLTVHQPLRSVLGLREVPAEAALRRGSPEGQGWRHLRTRDPLEALRTLAATTHQGHPVRHVLVEGGQSVLSAFVASDLVDEIFAYQAPIILGTGRSSIADIGVTTLQHAPRYELDPADGGPVQLMEADVCTHLQPSSASAPQKETSH</sequence>
<dbReference type="EMBL" id="BMIS01000002">
    <property type="protein sequence ID" value="GGE61893.1"/>
    <property type="molecule type" value="Genomic_DNA"/>
</dbReference>
<dbReference type="Pfam" id="PF01872">
    <property type="entry name" value="RibD_C"/>
    <property type="match status" value="1"/>
</dbReference>
<evidence type="ECO:0000256" key="12">
    <source>
        <dbReference type="ARBA" id="ARBA00049861"/>
    </source>
</evidence>
<evidence type="ECO:0000256" key="11">
    <source>
        <dbReference type="ARBA" id="ARBA00023268"/>
    </source>
</evidence>
<proteinExistence type="inferred from homology"/>
<evidence type="ECO:0000256" key="10">
    <source>
        <dbReference type="ARBA" id="ARBA00023002"/>
    </source>
</evidence>
<dbReference type="Gene3D" id="3.40.140.10">
    <property type="entry name" value="Cytidine Deaminase, domain 2"/>
    <property type="match status" value="1"/>
</dbReference>
<feature type="binding site" evidence="16">
    <location>
        <position position="196"/>
    </location>
    <ligand>
        <name>substrate</name>
    </ligand>
</feature>
<dbReference type="GO" id="GO:0008835">
    <property type="term" value="F:diaminohydroxyphosphoribosylaminopyrimidine deaminase activity"/>
    <property type="evidence" value="ECO:0007669"/>
    <property type="project" value="UniProtKB-EC"/>
</dbReference>
<feature type="binding site" evidence="16">
    <location>
        <position position="219"/>
    </location>
    <ligand>
        <name>substrate</name>
    </ligand>
</feature>
<evidence type="ECO:0000256" key="9">
    <source>
        <dbReference type="ARBA" id="ARBA00022857"/>
    </source>
</evidence>
<feature type="binding site" evidence="16">
    <location>
        <position position="180"/>
    </location>
    <ligand>
        <name>substrate</name>
    </ligand>
</feature>
<dbReference type="InterPro" id="IPR050765">
    <property type="entry name" value="Riboflavin_Biosynth_HTPR"/>
</dbReference>
<comment type="similarity">
    <text evidence="4 14">In the N-terminal section; belongs to the cytidine and deoxycytidylate deaminase family.</text>
</comment>
<name>A0A917APR1_9MICC</name>
<feature type="binding site" evidence="16">
    <location>
        <position position="287"/>
    </location>
    <ligand>
        <name>substrate</name>
    </ligand>
</feature>
<dbReference type="SUPFAM" id="SSF53927">
    <property type="entry name" value="Cytidine deaminase-like"/>
    <property type="match status" value="1"/>
</dbReference>
<dbReference type="Gene3D" id="3.40.430.10">
    <property type="entry name" value="Dihydrofolate Reductase, subunit A"/>
    <property type="match status" value="1"/>
</dbReference>
<dbReference type="InterPro" id="IPR002734">
    <property type="entry name" value="RibDG_C"/>
</dbReference>
<evidence type="ECO:0000259" key="18">
    <source>
        <dbReference type="PROSITE" id="PS51747"/>
    </source>
</evidence>
<comment type="function">
    <text evidence="1 14">Converts 2,5-diamino-6-(ribosylamino)-4(3h)-pyrimidinone 5'-phosphate into 5-amino-6-(ribosylamino)-2,4(1h,3h)-pyrimidinedione 5'-phosphate.</text>
</comment>
<evidence type="ECO:0000256" key="16">
    <source>
        <dbReference type="PIRSR" id="PIRSR006769-2"/>
    </source>
</evidence>
<comment type="catalytic activity">
    <reaction evidence="13 14">
        <text>2,5-diamino-6-hydroxy-4-(5-phosphoribosylamino)-pyrimidine + H2O + H(+) = 5-amino-6-(5-phospho-D-ribosylamino)uracil + NH4(+)</text>
        <dbReference type="Rhea" id="RHEA:21868"/>
        <dbReference type="ChEBI" id="CHEBI:15377"/>
        <dbReference type="ChEBI" id="CHEBI:15378"/>
        <dbReference type="ChEBI" id="CHEBI:28938"/>
        <dbReference type="ChEBI" id="CHEBI:58453"/>
        <dbReference type="ChEBI" id="CHEBI:58614"/>
        <dbReference type="EC" id="3.5.4.26"/>
    </reaction>
</comment>
<reference evidence="19" key="2">
    <citation type="submission" date="2020-09" db="EMBL/GenBank/DDBJ databases">
        <authorList>
            <person name="Sun Q."/>
            <person name="Zhou Y."/>
        </authorList>
    </citation>
    <scope>NUCLEOTIDE SEQUENCE</scope>
    <source>
        <strain evidence="19">CGMCC 1.15388</strain>
    </source>
</reference>
<evidence type="ECO:0000256" key="17">
    <source>
        <dbReference type="PIRSR" id="PIRSR006769-3"/>
    </source>
</evidence>
<comment type="pathway">
    <text evidence="2 14">Cofactor biosynthesis; riboflavin biosynthesis; 5-amino-6-(D-ribitylamino)uracil from GTP: step 2/4.</text>
</comment>
<feature type="domain" description="CMP/dCMP-type deaminase" evidence="18">
    <location>
        <begin position="11"/>
        <end position="135"/>
    </location>
</feature>
<feature type="active site" description="Proton donor" evidence="15">
    <location>
        <position position="61"/>
    </location>
</feature>
<dbReference type="InterPro" id="IPR024072">
    <property type="entry name" value="DHFR-like_dom_sf"/>
</dbReference>
<evidence type="ECO:0000313" key="20">
    <source>
        <dbReference type="Proteomes" id="UP000633136"/>
    </source>
</evidence>
<dbReference type="Pfam" id="PF00383">
    <property type="entry name" value="dCMP_cyt_deam_1"/>
    <property type="match status" value="1"/>
</dbReference>
<dbReference type="PANTHER" id="PTHR38011:SF7">
    <property type="entry name" value="2,5-DIAMINO-6-RIBOSYLAMINO-4(3H)-PYRIMIDINONE 5'-PHOSPHATE REDUCTASE"/>
    <property type="match status" value="1"/>
</dbReference>
<keyword evidence="7 14" id="KW-0479">Metal-binding</keyword>
<comment type="similarity">
    <text evidence="5 14">In the C-terminal section; belongs to the HTP reductase family.</text>
</comment>
<dbReference type="InterPro" id="IPR016192">
    <property type="entry name" value="APOBEC/CMP_deaminase_Zn-bd"/>
</dbReference>
<evidence type="ECO:0000313" key="19">
    <source>
        <dbReference type="EMBL" id="GGE61893.1"/>
    </source>
</evidence>
<gene>
    <name evidence="19" type="ORF">GCM10011401_06060</name>
</gene>
<keyword evidence="11" id="KW-0511">Multifunctional enzyme</keyword>
<evidence type="ECO:0000256" key="13">
    <source>
        <dbReference type="ARBA" id="ARBA00049886"/>
    </source>
</evidence>
<dbReference type="AlphaFoldDB" id="A0A917APR1"/>
<comment type="caution">
    <text evidence="19">The sequence shown here is derived from an EMBL/GenBank/DDBJ whole genome shotgun (WGS) entry which is preliminary data.</text>
</comment>
<dbReference type="GO" id="GO:0008270">
    <property type="term" value="F:zinc ion binding"/>
    <property type="evidence" value="ECO:0007669"/>
    <property type="project" value="InterPro"/>
</dbReference>
<dbReference type="GO" id="GO:0008703">
    <property type="term" value="F:5-amino-6-(5-phosphoribosylamino)uracil reductase activity"/>
    <property type="evidence" value="ECO:0007669"/>
    <property type="project" value="UniProtKB-EC"/>
</dbReference>
<evidence type="ECO:0000256" key="1">
    <source>
        <dbReference type="ARBA" id="ARBA00002151"/>
    </source>
</evidence>
<evidence type="ECO:0000256" key="7">
    <source>
        <dbReference type="ARBA" id="ARBA00022723"/>
    </source>
</evidence>